<protein>
    <submittedName>
        <fullName evidence="1">Uncharacterized protein</fullName>
    </submittedName>
</protein>
<dbReference type="Proteomes" id="UP000005239">
    <property type="component" value="Unassembled WGS sequence"/>
</dbReference>
<keyword evidence="2" id="KW-1185">Reference proteome</keyword>
<name>A0A2A6CBR9_PRIPA</name>
<proteinExistence type="predicted"/>
<gene>
    <name evidence="1" type="primary">WBGene00277089</name>
</gene>
<accession>A0A8R1YUF0</accession>
<dbReference type="AlphaFoldDB" id="A0A2A6CBR9"/>
<evidence type="ECO:0000313" key="2">
    <source>
        <dbReference type="Proteomes" id="UP000005239"/>
    </source>
</evidence>
<reference evidence="2" key="1">
    <citation type="journal article" date="2008" name="Nat. Genet.">
        <title>The Pristionchus pacificus genome provides a unique perspective on nematode lifestyle and parasitism.</title>
        <authorList>
            <person name="Dieterich C."/>
            <person name="Clifton S.W."/>
            <person name="Schuster L.N."/>
            <person name="Chinwalla A."/>
            <person name="Delehaunty K."/>
            <person name="Dinkelacker I."/>
            <person name="Fulton L."/>
            <person name="Fulton R."/>
            <person name="Godfrey J."/>
            <person name="Minx P."/>
            <person name="Mitreva M."/>
            <person name="Roeseler W."/>
            <person name="Tian H."/>
            <person name="Witte H."/>
            <person name="Yang S.P."/>
            <person name="Wilson R.K."/>
            <person name="Sommer R.J."/>
        </authorList>
    </citation>
    <scope>NUCLEOTIDE SEQUENCE [LARGE SCALE GENOMIC DNA]</scope>
    <source>
        <strain evidence="2">PS312</strain>
    </source>
</reference>
<dbReference type="EnsemblMetazoa" id="PPA38720.1">
    <property type="protein sequence ID" value="PPA38720.1"/>
    <property type="gene ID" value="WBGene00277089"/>
</dbReference>
<evidence type="ECO:0000313" key="1">
    <source>
        <dbReference type="EnsemblMetazoa" id="PPA38720.1"/>
    </source>
</evidence>
<accession>A0A2A6CBR9</accession>
<sequence length="95" mass="10389">MSDVNFITGASFDPDQTTEISFLDDDLSGPFWQILVLVIGILSMIVIIISVACVMTRGCKENSNPKPYYPDPQSVFTMSARPSSSRPSGFSFESS</sequence>
<reference evidence="1" key="2">
    <citation type="submission" date="2022-06" db="UniProtKB">
        <authorList>
            <consortium name="EnsemblMetazoa"/>
        </authorList>
    </citation>
    <scope>IDENTIFICATION</scope>
    <source>
        <strain evidence="1">PS312</strain>
    </source>
</reference>
<organism evidence="1 2">
    <name type="scientific">Pristionchus pacificus</name>
    <name type="common">Parasitic nematode worm</name>
    <dbReference type="NCBI Taxonomy" id="54126"/>
    <lineage>
        <taxon>Eukaryota</taxon>
        <taxon>Metazoa</taxon>
        <taxon>Ecdysozoa</taxon>
        <taxon>Nematoda</taxon>
        <taxon>Chromadorea</taxon>
        <taxon>Rhabditida</taxon>
        <taxon>Rhabditina</taxon>
        <taxon>Diplogasteromorpha</taxon>
        <taxon>Diplogasteroidea</taxon>
        <taxon>Neodiplogasteridae</taxon>
        <taxon>Pristionchus</taxon>
    </lineage>
</organism>